<dbReference type="PANTHER" id="PTHR14494:SF0">
    <property type="entry name" value="ALADIN"/>
    <property type="match status" value="1"/>
</dbReference>
<reference evidence="2" key="1">
    <citation type="submission" date="2022-11" db="EMBL/GenBank/DDBJ databases">
        <title>Centuries of genome instability and evolution in soft-shell clam transmissible cancer (bioRxiv).</title>
        <authorList>
            <person name="Hart S.F.M."/>
            <person name="Yonemitsu M.A."/>
            <person name="Giersch R.M."/>
            <person name="Beal B.F."/>
            <person name="Arriagada G."/>
            <person name="Davis B.W."/>
            <person name="Ostrander E.A."/>
            <person name="Goff S.P."/>
            <person name="Metzger M.J."/>
        </authorList>
    </citation>
    <scope>NUCLEOTIDE SEQUENCE</scope>
    <source>
        <strain evidence="2">MELC-2E11</strain>
        <tissue evidence="2">Siphon/mantle</tissue>
    </source>
</reference>
<dbReference type="Pfam" id="PF25460">
    <property type="entry name" value="Beta-prop_Aladin"/>
    <property type="match status" value="1"/>
</dbReference>
<dbReference type="InterPro" id="IPR057403">
    <property type="entry name" value="Beta-prop_Aladin"/>
</dbReference>
<accession>A0ABY7DG58</accession>
<evidence type="ECO:0000313" key="3">
    <source>
        <dbReference type="Proteomes" id="UP001164746"/>
    </source>
</evidence>
<dbReference type="Proteomes" id="UP001164746">
    <property type="component" value="Chromosome 1"/>
</dbReference>
<dbReference type="InterPro" id="IPR036322">
    <property type="entry name" value="WD40_repeat_dom_sf"/>
</dbReference>
<organism evidence="2 3">
    <name type="scientific">Mya arenaria</name>
    <name type="common">Soft-shell clam</name>
    <dbReference type="NCBI Taxonomy" id="6604"/>
    <lineage>
        <taxon>Eukaryota</taxon>
        <taxon>Metazoa</taxon>
        <taxon>Spiralia</taxon>
        <taxon>Lophotrochozoa</taxon>
        <taxon>Mollusca</taxon>
        <taxon>Bivalvia</taxon>
        <taxon>Autobranchia</taxon>
        <taxon>Heteroconchia</taxon>
        <taxon>Euheterodonta</taxon>
        <taxon>Imparidentia</taxon>
        <taxon>Neoheterodontei</taxon>
        <taxon>Myida</taxon>
        <taxon>Myoidea</taxon>
        <taxon>Myidae</taxon>
        <taxon>Mya</taxon>
    </lineage>
</organism>
<dbReference type="InterPro" id="IPR001680">
    <property type="entry name" value="WD40_rpt"/>
</dbReference>
<feature type="domain" description="Aladin seven-bladed propeller" evidence="1">
    <location>
        <begin position="241"/>
        <end position="388"/>
    </location>
</feature>
<dbReference type="InterPro" id="IPR015943">
    <property type="entry name" value="WD40/YVTN_repeat-like_dom_sf"/>
</dbReference>
<proteinExistence type="predicted"/>
<dbReference type="EMBL" id="CP111012">
    <property type="protein sequence ID" value="WAQ93995.1"/>
    <property type="molecule type" value="Genomic_DNA"/>
</dbReference>
<dbReference type="SUPFAM" id="SSF50978">
    <property type="entry name" value="WD40 repeat-like"/>
    <property type="match status" value="1"/>
</dbReference>
<evidence type="ECO:0000313" key="2">
    <source>
        <dbReference type="EMBL" id="WAQ93995.1"/>
    </source>
</evidence>
<name>A0ABY7DG58_MYAAR</name>
<evidence type="ECO:0000259" key="1">
    <source>
        <dbReference type="Pfam" id="PF25460"/>
    </source>
</evidence>
<keyword evidence="3" id="KW-1185">Reference proteome</keyword>
<dbReference type="Pfam" id="PF00400">
    <property type="entry name" value="WD40"/>
    <property type="match status" value="1"/>
</dbReference>
<gene>
    <name evidence="2" type="ORF">MAR_006466</name>
</gene>
<dbReference type="PANTHER" id="PTHR14494">
    <property type="entry name" value="ALADIN/ADRACALIN/AAAS"/>
    <property type="match status" value="1"/>
</dbReference>
<protein>
    <submittedName>
        <fullName evidence="2">AAAS-like protein</fullName>
    </submittedName>
</protein>
<dbReference type="SMART" id="SM00320">
    <property type="entry name" value="WD40"/>
    <property type="match status" value="2"/>
</dbReference>
<sequence>MSKSSFGQEHLYNAIHVGQVHMMSSASTFVTFPAPPGPGMVTVEESIGNLRSLPQNQAKLRRENAKSAFLPHNETVSKRVYHAWQDTGLSGSLEEIINSSQDVPNWVCGISQQLLMLTRWTSSLHGSFSPHLAFAYALQDDSIRVHCGSTELVPTLKHKLQKNIADLKWQPSSSSVQVLQRSGHTPVTSLSWSPDGRTLLSASPVDTSMLAWSVAMETCTPLWRFGGGGVSLLSWSPDGSKAACWSPDGSVVLFSTENQPIIYSLTFAETTDDTSSVIGGSQTAVGCVDLSETELQNEDGNSVKLGGYIQQLAWDPLGERLAVMLEETCDYVAVFRTTQSPVLEITPCGFVRGLDGEKPELIQFQPNFEGGSLLTVVWSSGRIGYIPMRYIPSSSKGVNTQDQPAHSFHSHRFTNGLYSQQNGE</sequence>
<dbReference type="Gene3D" id="2.130.10.10">
    <property type="entry name" value="YVTN repeat-like/Quinoprotein amine dehydrogenase"/>
    <property type="match status" value="1"/>
</dbReference>
<dbReference type="InterPro" id="IPR045139">
    <property type="entry name" value="Aladin"/>
</dbReference>